<dbReference type="EMBL" id="HACG01043072">
    <property type="protein sequence ID" value="CEK89937.1"/>
    <property type="molecule type" value="Transcribed_RNA"/>
</dbReference>
<reference evidence="1" key="1">
    <citation type="submission" date="2014-12" db="EMBL/GenBank/DDBJ databases">
        <title>Insight into the proteome of Arion vulgaris.</title>
        <authorList>
            <person name="Aradska J."/>
            <person name="Bulat T."/>
            <person name="Smidak R."/>
            <person name="Sarate P."/>
            <person name="Gangsoo J."/>
            <person name="Sialana F."/>
            <person name="Bilban M."/>
            <person name="Lubec G."/>
        </authorList>
    </citation>
    <scope>NUCLEOTIDE SEQUENCE</scope>
    <source>
        <tissue evidence="1">Skin</tissue>
    </source>
</reference>
<organism evidence="1">
    <name type="scientific">Arion vulgaris</name>
    <dbReference type="NCBI Taxonomy" id="1028688"/>
    <lineage>
        <taxon>Eukaryota</taxon>
        <taxon>Metazoa</taxon>
        <taxon>Spiralia</taxon>
        <taxon>Lophotrochozoa</taxon>
        <taxon>Mollusca</taxon>
        <taxon>Gastropoda</taxon>
        <taxon>Heterobranchia</taxon>
        <taxon>Euthyneura</taxon>
        <taxon>Panpulmonata</taxon>
        <taxon>Eupulmonata</taxon>
        <taxon>Stylommatophora</taxon>
        <taxon>Helicina</taxon>
        <taxon>Arionoidea</taxon>
        <taxon>Arionidae</taxon>
        <taxon>Arion</taxon>
    </lineage>
</organism>
<proteinExistence type="predicted"/>
<protein>
    <submittedName>
        <fullName evidence="1">Uncharacterized protein</fullName>
    </submittedName>
</protein>
<feature type="non-terminal residue" evidence="1">
    <location>
        <position position="138"/>
    </location>
</feature>
<evidence type="ECO:0000313" key="1">
    <source>
        <dbReference type="EMBL" id="CEK89937.1"/>
    </source>
</evidence>
<gene>
    <name evidence="1" type="primary">ORF173684</name>
</gene>
<name>A0A0B7BAP8_9EUPU</name>
<sequence length="138" mass="16492">MAMIKFKLRKLEKKLKPVRFDANKIPEKYGVQVKNGFEILMTVQEEMTPDELTAHARDILLLTAKDMVPQRKDRKNEWIANDTLELIQQRREKKAQGIAKEENRLAYKNITKEIRKNIRRDKKQYLQNCSSRLEEHQK</sequence>
<dbReference type="AlphaFoldDB" id="A0A0B7BAP8"/>
<accession>A0A0B7BAP8</accession>